<dbReference type="STRING" id="1642647.PSM36_0367"/>
<dbReference type="KEGG" id="psac:PSM36_0367"/>
<dbReference type="CDD" id="cd12105">
    <property type="entry name" value="HmuY"/>
    <property type="match status" value="1"/>
</dbReference>
<dbReference type="Pfam" id="PF14064">
    <property type="entry name" value="HmuY"/>
    <property type="match status" value="1"/>
</dbReference>
<keyword evidence="2" id="KW-1185">Reference proteome</keyword>
<protein>
    <submittedName>
        <fullName evidence="1">HmuY protein</fullName>
    </submittedName>
</protein>
<gene>
    <name evidence="1" type="ORF">PSM36_0367</name>
</gene>
<dbReference type="RefSeq" id="WP_076928535.1">
    <property type="nucleotide sequence ID" value="NZ_LT605205.1"/>
</dbReference>
<proteinExistence type="predicted"/>
<evidence type="ECO:0000313" key="2">
    <source>
        <dbReference type="Proteomes" id="UP000187464"/>
    </source>
</evidence>
<sequence>MKPVILFIRLIMPGILFLSFPACNGILGNIYDEPLAEEKNEFGFIETDETNNSGTVYIDATSYTKWTYIDFHTLTVDSLEISEEMQEPENWDIAIHRYDAKTNGAFVLETGFTGLSTLKASGEIPKGDYVSDEWTTNKIVVDMSGMMDGKLKYAESYYNRELSKWLFVDTSTMPPGYNPSNKVYIIRLKDNTVVAVRLRNFMNASGVKGYMTIDYIYPFEV</sequence>
<dbReference type="Proteomes" id="UP000187464">
    <property type="component" value="Chromosome I"/>
</dbReference>
<evidence type="ECO:0000313" key="1">
    <source>
        <dbReference type="EMBL" id="SCD19201.1"/>
    </source>
</evidence>
<dbReference type="EMBL" id="LT605205">
    <property type="protein sequence ID" value="SCD19201.1"/>
    <property type="molecule type" value="Genomic_DNA"/>
</dbReference>
<accession>A0A1R3SUF5</accession>
<name>A0A1R3SUF5_9BACT</name>
<organism evidence="1 2">
    <name type="scientific">Proteiniphilum saccharofermentans</name>
    <dbReference type="NCBI Taxonomy" id="1642647"/>
    <lineage>
        <taxon>Bacteria</taxon>
        <taxon>Pseudomonadati</taxon>
        <taxon>Bacteroidota</taxon>
        <taxon>Bacteroidia</taxon>
        <taxon>Bacteroidales</taxon>
        <taxon>Dysgonomonadaceae</taxon>
        <taxon>Proteiniphilum</taxon>
    </lineage>
</organism>
<dbReference type="InterPro" id="IPR025921">
    <property type="entry name" value="HmuY"/>
</dbReference>
<dbReference type="AlphaFoldDB" id="A0A1R3SUF5"/>
<reference evidence="1 2" key="1">
    <citation type="submission" date="2016-08" db="EMBL/GenBank/DDBJ databases">
        <authorList>
            <person name="Seilhamer J.J."/>
        </authorList>
    </citation>
    <scope>NUCLEOTIDE SEQUENCE [LARGE SCALE GENOMIC DNA]</scope>
    <source>
        <strain evidence="1">M3/6</strain>
    </source>
</reference>